<comment type="activity regulation">
    <text evidence="11">Mycophenolic acid (MPA) is a non-competitive inhibitor that prevents formation of the closed enzyme conformation by binding to the same site as the amobile flap. In contrast, mizoribine monophosphate (MZP) is a competitive inhibitor that induces the closed conformation. MPA is a potent inhibitor of mammalian IMPDHs but a poor inhibitor of the bacterial enzymes. MZP is a more potent inhibitor of bacterial IMPDH.</text>
</comment>
<dbReference type="NCBIfam" id="TIGR01302">
    <property type="entry name" value="IMP_dehydrog"/>
    <property type="match status" value="1"/>
</dbReference>
<name>A0ABY9WU55_9BACT</name>
<evidence type="ECO:0000256" key="7">
    <source>
        <dbReference type="ARBA" id="ARBA00023002"/>
    </source>
</evidence>
<dbReference type="InterPro" id="IPR046342">
    <property type="entry name" value="CBS_dom_sf"/>
</dbReference>
<dbReference type="PROSITE" id="PS00487">
    <property type="entry name" value="IMP_DH_GMP_RED"/>
    <property type="match status" value="1"/>
</dbReference>
<evidence type="ECO:0000256" key="13">
    <source>
        <dbReference type="RuleBase" id="RU003927"/>
    </source>
</evidence>
<dbReference type="SUPFAM" id="SSF54631">
    <property type="entry name" value="CBS-domain pair"/>
    <property type="match status" value="1"/>
</dbReference>
<feature type="binding site" evidence="11">
    <location>
        <begin position="336"/>
        <end position="338"/>
    </location>
    <ligand>
        <name>IMP</name>
        <dbReference type="ChEBI" id="CHEBI:58053"/>
    </ligand>
</feature>
<dbReference type="InterPro" id="IPR000644">
    <property type="entry name" value="CBS_dom"/>
</dbReference>
<dbReference type="InterPro" id="IPR001093">
    <property type="entry name" value="IMP_DH_GMPRt"/>
</dbReference>
<feature type="binding site" description="in other chain" evidence="11">
    <location>
        <position position="300"/>
    </location>
    <ligand>
        <name>K(+)</name>
        <dbReference type="ChEBI" id="CHEBI:29103"/>
        <note>ligand shared between two tetrameric partners</note>
    </ligand>
</feature>
<comment type="cofactor">
    <cofactor evidence="1 11">
        <name>K(+)</name>
        <dbReference type="ChEBI" id="CHEBI:29103"/>
    </cofactor>
</comment>
<evidence type="ECO:0000313" key="17">
    <source>
        <dbReference type="Proteomes" id="UP001611383"/>
    </source>
</evidence>
<keyword evidence="5 11" id="KW-0658">Purine biosynthesis</keyword>
<evidence type="ECO:0000256" key="12">
    <source>
        <dbReference type="PROSITE-ProRule" id="PRU00703"/>
    </source>
</evidence>
<comment type="catalytic activity">
    <reaction evidence="10 11 14">
        <text>IMP + NAD(+) + H2O = XMP + NADH + H(+)</text>
        <dbReference type="Rhea" id="RHEA:11708"/>
        <dbReference type="ChEBI" id="CHEBI:15377"/>
        <dbReference type="ChEBI" id="CHEBI:15378"/>
        <dbReference type="ChEBI" id="CHEBI:57464"/>
        <dbReference type="ChEBI" id="CHEBI:57540"/>
        <dbReference type="ChEBI" id="CHEBI:57945"/>
        <dbReference type="ChEBI" id="CHEBI:58053"/>
        <dbReference type="EC" id="1.1.1.205"/>
    </reaction>
</comment>
<gene>
    <name evidence="11 16" type="primary">guaB</name>
    <name evidence="16" type="ORF">F0U60_26635</name>
</gene>
<protein>
    <recommendedName>
        <fullName evidence="11 14">Inosine-5'-monophosphate dehydrogenase</fullName>
        <shortName evidence="11">IMP dehydrogenase</shortName>
        <shortName evidence="11">IMPD</shortName>
        <shortName evidence="11">IMPDH</shortName>
        <ecNumber evidence="11 14">1.1.1.205</ecNumber>
    </recommendedName>
</protein>
<evidence type="ECO:0000256" key="6">
    <source>
        <dbReference type="ARBA" id="ARBA00022958"/>
    </source>
</evidence>
<comment type="similarity">
    <text evidence="2 11 13">Belongs to the IMPDH/GMPR family.</text>
</comment>
<evidence type="ECO:0000256" key="3">
    <source>
        <dbReference type="ARBA" id="ARBA00022723"/>
    </source>
</evidence>
<dbReference type="PANTHER" id="PTHR11911:SF111">
    <property type="entry name" value="INOSINE-5'-MONOPHOSPHATE DEHYDROGENASE"/>
    <property type="match status" value="1"/>
</dbReference>
<comment type="pathway">
    <text evidence="11 14">Purine metabolism; XMP biosynthesis via de novo pathway; XMP from IMP: step 1/1.</text>
</comment>
<evidence type="ECO:0000256" key="5">
    <source>
        <dbReference type="ARBA" id="ARBA00022755"/>
    </source>
</evidence>
<feature type="binding site" description="in other chain" evidence="11">
    <location>
        <position position="303"/>
    </location>
    <ligand>
        <name>K(+)</name>
        <dbReference type="ChEBI" id="CHEBI:29103"/>
        <note>ligand shared between two tetrameric partners</note>
    </ligand>
</feature>
<dbReference type="Pfam" id="PF00571">
    <property type="entry name" value="CBS"/>
    <property type="match status" value="2"/>
</dbReference>
<evidence type="ECO:0000256" key="14">
    <source>
        <dbReference type="RuleBase" id="RU003928"/>
    </source>
</evidence>
<dbReference type="RefSeq" id="WP_395824963.1">
    <property type="nucleotide sequence ID" value="NZ_CP043494.1"/>
</dbReference>
<keyword evidence="6 11" id="KW-0630">Potassium</keyword>
<feature type="binding site" evidence="11">
    <location>
        <position position="469"/>
    </location>
    <ligand>
        <name>K(+)</name>
        <dbReference type="ChEBI" id="CHEBI:29103"/>
        <note>ligand shared between two tetrameric partners</note>
    </ligand>
</feature>
<feature type="domain" description="CBS" evidence="15">
    <location>
        <begin position="153"/>
        <end position="209"/>
    </location>
</feature>
<evidence type="ECO:0000313" key="16">
    <source>
        <dbReference type="EMBL" id="WNG47303.1"/>
    </source>
</evidence>
<evidence type="ECO:0000256" key="8">
    <source>
        <dbReference type="ARBA" id="ARBA00023027"/>
    </source>
</evidence>
<dbReference type="CDD" id="cd04601">
    <property type="entry name" value="CBS_pair_IMPDH"/>
    <property type="match status" value="1"/>
</dbReference>
<dbReference type="PANTHER" id="PTHR11911">
    <property type="entry name" value="INOSINE-5-MONOPHOSPHATE DEHYDROGENASE RELATED"/>
    <property type="match status" value="1"/>
</dbReference>
<feature type="binding site" evidence="11">
    <location>
        <position position="413"/>
    </location>
    <ligand>
        <name>IMP</name>
        <dbReference type="ChEBI" id="CHEBI:58053"/>
    </ligand>
</feature>
<dbReference type="GO" id="GO:0003938">
    <property type="term" value="F:IMP dehydrogenase activity"/>
    <property type="evidence" value="ECO:0007669"/>
    <property type="project" value="UniProtKB-EC"/>
</dbReference>
<keyword evidence="7 11" id="KW-0560">Oxidoreductase</keyword>
<dbReference type="InterPro" id="IPR015875">
    <property type="entry name" value="IMP_DH/GMP_Rdtase_CS"/>
</dbReference>
<dbReference type="EC" id="1.1.1.205" evidence="11 14"/>
<feature type="binding site" evidence="11">
    <location>
        <begin position="296"/>
        <end position="298"/>
    </location>
    <ligand>
        <name>NAD(+)</name>
        <dbReference type="ChEBI" id="CHEBI:57540"/>
    </ligand>
</feature>
<dbReference type="EMBL" id="CP043494">
    <property type="protein sequence ID" value="WNG47303.1"/>
    <property type="molecule type" value="Genomic_DNA"/>
</dbReference>
<dbReference type="Gene3D" id="3.20.20.70">
    <property type="entry name" value="Aldolase class I"/>
    <property type="match status" value="1"/>
</dbReference>
<dbReference type="PROSITE" id="PS51371">
    <property type="entry name" value="CBS"/>
    <property type="match status" value="2"/>
</dbReference>
<dbReference type="CDD" id="cd00381">
    <property type="entry name" value="IMPDH"/>
    <property type="match status" value="1"/>
</dbReference>
<feature type="binding site" evidence="11">
    <location>
        <position position="468"/>
    </location>
    <ligand>
        <name>K(+)</name>
        <dbReference type="ChEBI" id="CHEBI:29103"/>
        <note>ligand shared between two tetrameric partners</note>
    </ligand>
</feature>
<dbReference type="PIRSF" id="PIRSF000130">
    <property type="entry name" value="IMPDH"/>
    <property type="match status" value="1"/>
</dbReference>
<dbReference type="Proteomes" id="UP001611383">
    <property type="component" value="Chromosome"/>
</dbReference>
<evidence type="ECO:0000256" key="9">
    <source>
        <dbReference type="ARBA" id="ARBA00023122"/>
    </source>
</evidence>
<feature type="binding site" evidence="11">
    <location>
        <position position="246"/>
    </location>
    <ligand>
        <name>NAD(+)</name>
        <dbReference type="ChEBI" id="CHEBI:57540"/>
    </ligand>
</feature>
<keyword evidence="8 11" id="KW-0520">NAD</keyword>
<keyword evidence="17" id="KW-1185">Reference proteome</keyword>
<evidence type="ECO:0000256" key="4">
    <source>
        <dbReference type="ARBA" id="ARBA00022749"/>
    </source>
</evidence>
<feature type="active site" description="Thioimidate intermediate" evidence="11">
    <location>
        <position position="303"/>
    </location>
</feature>
<comment type="caution">
    <text evidence="11">Lacks conserved residue(s) required for the propagation of feature annotation.</text>
</comment>
<sequence>MLTSDVRLALTFDDVLLQPAESSFLPRDADLSTRLTRNLRLNIPLLSAAMDTVTEARTAIAMAQEGGIGVIHKSMTPEQQALEVMKVKKFESGMVVDPITVEPQAPLARAIELMKHNNISGIPVVQGRKLVGIVTSRDVRFVTDLGQKVEAVMTRKLVTGREGISQADAQKLLHEHRIEKLLIVDEQFELRGLITIKDMEKRRTRPNAAKDAKGRLLCAAAVGASADREARIDALVKAGVDVIVIDTAHGHSKGVIDAVRDTRKNFRGFELIAGNVATAAATRALIEAGVDAVKVGIGPGSICTTRVVAGVGVPQLTAIDDCAREADKHGVPIIADGGIKYSGDIVKALAAGACTVMIGSLFAGTEEAPGEVILYQGRSYKSYRGMGSMGAMKQGSKDRYFQSEVEAVKLVPEGIEGRVPYKGSLSMNIHQMLGGLRSGMGYVGCPTIEDLRTKAQFVRITSAGLKESHVHDVIITEEAPNYRVE</sequence>
<accession>A0ABY9WU55</accession>
<proteinExistence type="inferred from homology"/>
<keyword evidence="9 12" id="KW-0129">CBS domain</keyword>
<comment type="function">
    <text evidence="11">Catalyzes the conversion of inosine 5'-phosphate (IMP) to xanthosine 5'-phosphate (XMP), the first committed and rate-limiting step in the de novo synthesis of guanine nucleotides, and therefore plays an important role in the regulation of cell growth.</text>
</comment>
<evidence type="ECO:0000259" key="15">
    <source>
        <dbReference type="PROSITE" id="PS51371"/>
    </source>
</evidence>
<dbReference type="InterPro" id="IPR013785">
    <property type="entry name" value="Aldolase_TIM"/>
</dbReference>
<evidence type="ECO:0000256" key="10">
    <source>
        <dbReference type="ARBA" id="ARBA00048028"/>
    </source>
</evidence>
<evidence type="ECO:0000256" key="1">
    <source>
        <dbReference type="ARBA" id="ARBA00001958"/>
    </source>
</evidence>
<dbReference type="InterPro" id="IPR005990">
    <property type="entry name" value="IMP_DH"/>
</dbReference>
<keyword evidence="4 11" id="KW-0332">GMP biosynthesis</keyword>
<reference evidence="16 17" key="1">
    <citation type="submission" date="2019-08" db="EMBL/GenBank/DDBJ databases">
        <title>Archangium and Cystobacter genomes.</title>
        <authorList>
            <person name="Chen I.-C.K."/>
            <person name="Wielgoss S."/>
        </authorList>
    </citation>
    <scope>NUCLEOTIDE SEQUENCE [LARGE SCALE GENOMIC DNA]</scope>
    <source>
        <strain evidence="16 17">Cbm 6</strain>
    </source>
</reference>
<evidence type="ECO:0000256" key="2">
    <source>
        <dbReference type="ARBA" id="ARBA00005502"/>
    </source>
</evidence>
<feature type="binding site" evidence="11">
    <location>
        <position position="467"/>
    </location>
    <ligand>
        <name>K(+)</name>
        <dbReference type="ChEBI" id="CHEBI:29103"/>
        <note>ligand shared between two tetrameric partners</note>
    </ligand>
</feature>
<dbReference type="SUPFAM" id="SSF51412">
    <property type="entry name" value="Inosine monophosphate dehydrogenase (IMPDH)"/>
    <property type="match status" value="1"/>
</dbReference>
<feature type="active site" description="Proton acceptor" evidence="11">
    <location>
        <position position="399"/>
    </location>
</feature>
<dbReference type="HAMAP" id="MF_01964">
    <property type="entry name" value="IMPDH"/>
    <property type="match status" value="1"/>
</dbReference>
<dbReference type="SMART" id="SM01240">
    <property type="entry name" value="IMPDH"/>
    <property type="match status" value="1"/>
</dbReference>
<feature type="domain" description="CBS" evidence="15">
    <location>
        <begin position="94"/>
        <end position="149"/>
    </location>
</feature>
<feature type="binding site" evidence="11">
    <location>
        <position position="301"/>
    </location>
    <ligand>
        <name>IMP</name>
        <dbReference type="ChEBI" id="CHEBI:58053"/>
    </ligand>
</feature>
<dbReference type="SMART" id="SM00116">
    <property type="entry name" value="CBS"/>
    <property type="match status" value="2"/>
</dbReference>
<organism evidence="16 17">
    <name type="scientific">Archangium minus</name>
    <dbReference type="NCBI Taxonomy" id="83450"/>
    <lineage>
        <taxon>Bacteria</taxon>
        <taxon>Pseudomonadati</taxon>
        <taxon>Myxococcota</taxon>
        <taxon>Myxococcia</taxon>
        <taxon>Myxococcales</taxon>
        <taxon>Cystobacterineae</taxon>
        <taxon>Archangiaceae</taxon>
        <taxon>Archangium</taxon>
    </lineage>
</organism>
<dbReference type="Pfam" id="PF00478">
    <property type="entry name" value="IMPDH"/>
    <property type="match status" value="1"/>
</dbReference>
<feature type="binding site" evidence="11">
    <location>
        <begin position="383"/>
        <end position="387"/>
    </location>
    <ligand>
        <name>IMP</name>
        <dbReference type="ChEBI" id="CHEBI:58053"/>
    </ligand>
</feature>
<evidence type="ECO:0000256" key="11">
    <source>
        <dbReference type="HAMAP-Rule" id="MF_01964"/>
    </source>
</evidence>
<feature type="binding site" evidence="11">
    <location>
        <begin position="359"/>
        <end position="360"/>
    </location>
    <ligand>
        <name>IMP</name>
        <dbReference type="ChEBI" id="CHEBI:58053"/>
    </ligand>
</feature>
<feature type="binding site" description="in other chain" evidence="11">
    <location>
        <position position="298"/>
    </location>
    <ligand>
        <name>K(+)</name>
        <dbReference type="ChEBI" id="CHEBI:29103"/>
        <note>ligand shared between two tetrameric partners</note>
    </ligand>
</feature>
<comment type="subunit">
    <text evidence="11">Homotetramer.</text>
</comment>
<keyword evidence="3 11" id="KW-0479">Metal-binding</keyword>